<comment type="caution">
    <text evidence="7">The sequence shown here is derived from an EMBL/GenBank/DDBJ whole genome shotgun (WGS) entry which is preliminary data.</text>
</comment>
<keyword evidence="8" id="KW-1185">Reference proteome</keyword>
<comment type="subcellular location">
    <subcellularLocation>
        <location evidence="1">Cytoplasmic vesicle</location>
        <location evidence="1">Clathrin-coated vesicle</location>
    </subcellularLocation>
    <subcellularLocation>
        <location evidence="2">Golgi apparatus</location>
        <location evidence="2">trans-Golgi network</location>
    </subcellularLocation>
</comment>
<dbReference type="AlphaFoldDB" id="A0AAP0BSL7"/>
<evidence type="ECO:0000313" key="7">
    <source>
        <dbReference type="EMBL" id="KAK8948924.1"/>
    </source>
</evidence>
<dbReference type="InterPro" id="IPR016024">
    <property type="entry name" value="ARM-type_fold"/>
</dbReference>
<feature type="domain" description="VHS" evidence="6">
    <location>
        <begin position="35"/>
        <end position="89"/>
    </location>
</feature>
<dbReference type="PROSITE" id="PS50179">
    <property type="entry name" value="VHS"/>
    <property type="match status" value="1"/>
</dbReference>
<dbReference type="Pfam" id="PF01417">
    <property type="entry name" value="ENTH"/>
    <property type="match status" value="1"/>
</dbReference>
<dbReference type="PANTHER" id="PTHR21514">
    <property type="entry name" value="AP-4 COMPLEX ACCESSORY SUBUNIT TEPSIN"/>
    <property type="match status" value="1"/>
</dbReference>
<feature type="compositionally biased region" description="Basic and acidic residues" evidence="5">
    <location>
        <begin position="212"/>
        <end position="227"/>
    </location>
</feature>
<dbReference type="Proteomes" id="UP001418222">
    <property type="component" value="Unassembled WGS sequence"/>
</dbReference>
<evidence type="ECO:0000259" key="6">
    <source>
        <dbReference type="PROSITE" id="PS50179"/>
    </source>
</evidence>
<feature type="region of interest" description="Disordered" evidence="5">
    <location>
        <begin position="192"/>
        <end position="257"/>
    </location>
</feature>
<protein>
    <submittedName>
        <fullName evidence="7">VHS domain-containing protein</fullName>
    </submittedName>
</protein>
<dbReference type="GO" id="GO:0032588">
    <property type="term" value="C:trans-Golgi network membrane"/>
    <property type="evidence" value="ECO:0007669"/>
    <property type="project" value="TreeGrafter"/>
</dbReference>
<sequence length="686" mass="75192">MDSSRRGVEAYWRSRMIDGVTADEDKISPVYKLEEVCELLRTSHASIVKEVSEFILKRLDHKSPIVKQKTLRLIKYTVGKSGAEFRKEMQRNSASLRQLVHYKGNLDPLKGDALNKAVRTTAQEAISSIFSSDDNNATVPVDSINKRIEGFGNTNYEMPTEEKKSFLSEVVGLGSASIIQGLTSLAVSHSLKKNDSGTYRSPNLRKSLTTEVDGRDSYEPVDERHGDSWQSSGSSRSAASGSLNPDPRNSIISASASEVNNSSHAAIRSREERLLETVVTSGGMRLQPTRDTLQAFLSEASKLDPLAMSRVIETKLQSHLWQVRMKAICVLEAILRKKDDDYCSIIESYFSDNTDTVVKCCELPQASLREKANKVLSLLGGEQHCAAGNEEDPTDVKSKPVPAVPIPDLIDTFNLDEDESTTYTKTYVDQDIEDSTSASPLIDDLLGGAPILDATINKTENGDDPFADVSFHVSSAKHTDIFSGLMVDDKKPDQTAYAINKPESFDIFGLNSVHAQDDDNKKVHDLMAGLSPSGMNQDNLQIGALGIDFHGSSQQTQPLHRDNLNGILGSNAYYPMASMQYGLPPNIMFNPTIAAQSMHYGAMGAFITQHQLLYQNFGNINSGYGNVPGISTDGGFGSALPDIFQISNSPVQNHSTARNAIMRDDTKAFDFISEHMSATRDSKRIG</sequence>
<dbReference type="CDD" id="cd03572">
    <property type="entry name" value="ENTH_like_Tepsin"/>
    <property type="match status" value="1"/>
</dbReference>
<dbReference type="PANTHER" id="PTHR21514:SF0">
    <property type="entry name" value="AP-4 COMPLEX ACCESSORY SUBUNIT TEPSIN"/>
    <property type="match status" value="1"/>
</dbReference>
<dbReference type="GO" id="GO:0035091">
    <property type="term" value="F:phosphatidylinositol binding"/>
    <property type="evidence" value="ECO:0007669"/>
    <property type="project" value="InterPro"/>
</dbReference>
<keyword evidence="3" id="KW-0333">Golgi apparatus</keyword>
<accession>A0AAP0BSL7</accession>
<dbReference type="InterPro" id="IPR002014">
    <property type="entry name" value="VHS_dom"/>
</dbReference>
<dbReference type="Gene3D" id="1.25.40.90">
    <property type="match status" value="1"/>
</dbReference>
<dbReference type="GO" id="GO:0030136">
    <property type="term" value="C:clathrin-coated vesicle"/>
    <property type="evidence" value="ECO:0007669"/>
    <property type="project" value="UniProtKB-SubCell"/>
</dbReference>
<evidence type="ECO:0000256" key="3">
    <source>
        <dbReference type="ARBA" id="ARBA00023034"/>
    </source>
</evidence>
<evidence type="ECO:0000256" key="4">
    <source>
        <dbReference type="ARBA" id="ARBA00023329"/>
    </source>
</evidence>
<dbReference type="InterPro" id="IPR013809">
    <property type="entry name" value="ENTH"/>
</dbReference>
<evidence type="ECO:0000256" key="5">
    <source>
        <dbReference type="SAM" id="MobiDB-lite"/>
    </source>
</evidence>
<dbReference type="InterPro" id="IPR035802">
    <property type="entry name" value="ENTH/VHS_tepsin"/>
</dbReference>
<evidence type="ECO:0000256" key="2">
    <source>
        <dbReference type="ARBA" id="ARBA00004601"/>
    </source>
</evidence>
<keyword evidence="4" id="KW-0968">Cytoplasmic vesicle</keyword>
<dbReference type="InterPro" id="IPR039273">
    <property type="entry name" value="TEPSIN"/>
</dbReference>
<feature type="compositionally biased region" description="Low complexity" evidence="5">
    <location>
        <begin position="231"/>
        <end position="242"/>
    </location>
</feature>
<feature type="compositionally biased region" description="Polar residues" evidence="5">
    <location>
        <begin position="196"/>
        <end position="210"/>
    </location>
</feature>
<dbReference type="GO" id="GO:0043130">
    <property type="term" value="F:ubiquitin binding"/>
    <property type="evidence" value="ECO:0007669"/>
    <property type="project" value="InterPro"/>
</dbReference>
<dbReference type="SMART" id="SM00288">
    <property type="entry name" value="VHS"/>
    <property type="match status" value="1"/>
</dbReference>
<reference evidence="7 8" key="1">
    <citation type="journal article" date="2022" name="Nat. Plants">
        <title>Genomes of leafy and leafless Platanthera orchids illuminate the evolution of mycoheterotrophy.</title>
        <authorList>
            <person name="Li M.H."/>
            <person name="Liu K.W."/>
            <person name="Li Z."/>
            <person name="Lu H.C."/>
            <person name="Ye Q.L."/>
            <person name="Zhang D."/>
            <person name="Wang J.Y."/>
            <person name="Li Y.F."/>
            <person name="Zhong Z.M."/>
            <person name="Liu X."/>
            <person name="Yu X."/>
            <person name="Liu D.K."/>
            <person name="Tu X.D."/>
            <person name="Liu B."/>
            <person name="Hao Y."/>
            <person name="Liao X.Y."/>
            <person name="Jiang Y.T."/>
            <person name="Sun W.H."/>
            <person name="Chen J."/>
            <person name="Chen Y.Q."/>
            <person name="Ai Y."/>
            <person name="Zhai J.W."/>
            <person name="Wu S.S."/>
            <person name="Zhou Z."/>
            <person name="Hsiao Y.Y."/>
            <person name="Wu W.L."/>
            <person name="Chen Y.Y."/>
            <person name="Lin Y.F."/>
            <person name="Hsu J.L."/>
            <person name="Li C.Y."/>
            <person name="Wang Z.W."/>
            <person name="Zhao X."/>
            <person name="Zhong W.Y."/>
            <person name="Ma X.K."/>
            <person name="Ma L."/>
            <person name="Huang J."/>
            <person name="Chen G.Z."/>
            <person name="Huang M.Z."/>
            <person name="Huang L."/>
            <person name="Peng D.H."/>
            <person name="Luo Y.B."/>
            <person name="Zou S.Q."/>
            <person name="Chen S.P."/>
            <person name="Lan S."/>
            <person name="Tsai W.C."/>
            <person name="Van de Peer Y."/>
            <person name="Liu Z.J."/>
        </authorList>
    </citation>
    <scope>NUCLEOTIDE SEQUENCE [LARGE SCALE GENOMIC DNA]</scope>
    <source>
        <strain evidence="7">Lor287</strain>
    </source>
</reference>
<evidence type="ECO:0000256" key="1">
    <source>
        <dbReference type="ARBA" id="ARBA00004132"/>
    </source>
</evidence>
<dbReference type="EMBL" id="JBBWWQ010000004">
    <property type="protein sequence ID" value="KAK8948924.1"/>
    <property type="molecule type" value="Genomic_DNA"/>
</dbReference>
<dbReference type="InterPro" id="IPR008942">
    <property type="entry name" value="ENTH_VHS"/>
</dbReference>
<organism evidence="7 8">
    <name type="scientific">Platanthera zijinensis</name>
    <dbReference type="NCBI Taxonomy" id="2320716"/>
    <lineage>
        <taxon>Eukaryota</taxon>
        <taxon>Viridiplantae</taxon>
        <taxon>Streptophyta</taxon>
        <taxon>Embryophyta</taxon>
        <taxon>Tracheophyta</taxon>
        <taxon>Spermatophyta</taxon>
        <taxon>Magnoliopsida</taxon>
        <taxon>Liliopsida</taxon>
        <taxon>Asparagales</taxon>
        <taxon>Orchidaceae</taxon>
        <taxon>Orchidoideae</taxon>
        <taxon>Orchideae</taxon>
        <taxon>Orchidinae</taxon>
        <taxon>Platanthera</taxon>
    </lineage>
</organism>
<evidence type="ECO:0000313" key="8">
    <source>
        <dbReference type="Proteomes" id="UP001418222"/>
    </source>
</evidence>
<dbReference type="SUPFAM" id="SSF48371">
    <property type="entry name" value="ARM repeat"/>
    <property type="match status" value="1"/>
</dbReference>
<proteinExistence type="predicted"/>
<gene>
    <name evidence="7" type="ORF">KSP39_PZI005405</name>
</gene>
<name>A0AAP0BSL7_9ASPA</name>